<dbReference type="GO" id="GO:0008608">
    <property type="term" value="P:attachment of spindle microtubules to kinetochore"/>
    <property type="evidence" value="ECO:0007669"/>
    <property type="project" value="InterPro"/>
</dbReference>
<evidence type="ECO:0000256" key="8">
    <source>
        <dbReference type="ARBA" id="ARBA00022701"/>
    </source>
</evidence>
<comment type="caution">
    <text evidence="21">The sequence shown here is derived from an EMBL/GenBank/DDBJ whole genome shotgun (WGS) entry which is preliminary data.</text>
</comment>
<dbReference type="AlphaFoldDB" id="A0AAN7ZPV6"/>
<proteinExistence type="inferred from homology"/>
<keyword evidence="13" id="KW-0206">Cytoskeleton</keyword>
<evidence type="ECO:0000256" key="6">
    <source>
        <dbReference type="ARBA" id="ARBA00022490"/>
    </source>
</evidence>
<evidence type="ECO:0000256" key="5">
    <source>
        <dbReference type="ARBA" id="ARBA00022454"/>
    </source>
</evidence>
<gene>
    <name evidence="21" type="ORF">LTR97_003276</name>
</gene>
<reference evidence="21" key="1">
    <citation type="submission" date="2023-08" db="EMBL/GenBank/DDBJ databases">
        <title>Black Yeasts Isolated from many extreme environments.</title>
        <authorList>
            <person name="Coleine C."/>
            <person name="Stajich J.E."/>
            <person name="Selbmann L."/>
        </authorList>
    </citation>
    <scope>NUCLEOTIDE SEQUENCE</scope>
    <source>
        <strain evidence="21">CCFEE 5810</strain>
    </source>
</reference>
<evidence type="ECO:0000313" key="22">
    <source>
        <dbReference type="Proteomes" id="UP001310594"/>
    </source>
</evidence>
<keyword evidence="11" id="KW-0995">Kinetochore</keyword>
<evidence type="ECO:0000313" key="21">
    <source>
        <dbReference type="EMBL" id="KAK5704261.1"/>
    </source>
</evidence>
<keyword evidence="16" id="KW-0137">Centromere</keyword>
<keyword evidence="10" id="KW-0159">Chromosome partition</keyword>
<evidence type="ECO:0000256" key="12">
    <source>
        <dbReference type="ARBA" id="ARBA00023054"/>
    </source>
</evidence>
<comment type="similarity">
    <text evidence="4">Belongs to the DASH complex SPC34 family.</text>
</comment>
<evidence type="ECO:0000256" key="20">
    <source>
        <dbReference type="SAM" id="MobiDB-lite"/>
    </source>
</evidence>
<dbReference type="GO" id="GO:0042729">
    <property type="term" value="C:DASH complex"/>
    <property type="evidence" value="ECO:0007669"/>
    <property type="project" value="InterPro"/>
</dbReference>
<feature type="region of interest" description="Disordered" evidence="20">
    <location>
        <begin position="182"/>
        <end position="246"/>
    </location>
</feature>
<dbReference type="GO" id="GO:0051301">
    <property type="term" value="P:cell division"/>
    <property type="evidence" value="ECO:0007669"/>
    <property type="project" value="UniProtKB-KW"/>
</dbReference>
<evidence type="ECO:0000256" key="16">
    <source>
        <dbReference type="ARBA" id="ARBA00023328"/>
    </source>
</evidence>
<keyword evidence="5" id="KW-0158">Chromosome</keyword>
<keyword evidence="14" id="KW-0539">Nucleus</keyword>
<keyword evidence="9" id="KW-0498">Mitosis</keyword>
<sequence length="246" mass="26689">MSSSLLSTHLAQIASCSSSIASLSFPQPKIFTNALLHTSDITALIRDTEAHERALFHLAPPPLPSKAADFTGSVTAPAPTARRATGYGGGVRQPKSKAVAAVLGGDLYRKTRRAEDAGVNRQGIDVEVLLEGAEKLGGVYPIPGAADKIAGLRERHQQLTANIAHYEDRVARNAQELQLMNRPSSRGGYREEDEEAGVEAVMVEGPAMTREDLRREEEEVRELERKKRGLEERVSGMERDLGGLAR</sequence>
<keyword evidence="8" id="KW-0493">Microtubule</keyword>
<evidence type="ECO:0000256" key="17">
    <source>
        <dbReference type="ARBA" id="ARBA00044112"/>
    </source>
</evidence>
<evidence type="ECO:0000256" key="15">
    <source>
        <dbReference type="ARBA" id="ARBA00023306"/>
    </source>
</evidence>
<evidence type="ECO:0000256" key="10">
    <source>
        <dbReference type="ARBA" id="ARBA00022829"/>
    </source>
</evidence>
<keyword evidence="6" id="KW-0963">Cytoplasm</keyword>
<evidence type="ECO:0000256" key="18">
    <source>
        <dbReference type="ARBA" id="ARBA00044346"/>
    </source>
</evidence>
<keyword evidence="7" id="KW-0132">Cell division</keyword>
<evidence type="ECO:0000256" key="14">
    <source>
        <dbReference type="ARBA" id="ARBA00023242"/>
    </source>
</evidence>
<evidence type="ECO:0000256" key="11">
    <source>
        <dbReference type="ARBA" id="ARBA00022838"/>
    </source>
</evidence>
<dbReference type="Proteomes" id="UP001310594">
    <property type="component" value="Unassembled WGS sequence"/>
</dbReference>
<evidence type="ECO:0000256" key="4">
    <source>
        <dbReference type="ARBA" id="ARBA00008491"/>
    </source>
</evidence>
<dbReference type="EMBL" id="JAVRQU010000004">
    <property type="protein sequence ID" value="KAK5704261.1"/>
    <property type="molecule type" value="Genomic_DNA"/>
</dbReference>
<name>A0AAN7ZPV6_9PEZI</name>
<comment type="subcellular location">
    <subcellularLocation>
        <location evidence="3">Chromosome</location>
        <location evidence="3">Centromere</location>
        <location evidence="3">Kinetochore</location>
    </subcellularLocation>
    <subcellularLocation>
        <location evidence="2">Cytoplasm</location>
        <location evidence="2">Cytoskeleton</location>
        <location evidence="2">Spindle</location>
    </subcellularLocation>
    <subcellularLocation>
        <location evidence="1">Nucleus</location>
    </subcellularLocation>
</comment>
<evidence type="ECO:0000256" key="19">
    <source>
        <dbReference type="SAM" id="Coils"/>
    </source>
</evidence>
<feature type="compositionally biased region" description="Low complexity" evidence="20">
    <location>
        <begin position="198"/>
        <end position="207"/>
    </location>
</feature>
<evidence type="ECO:0000256" key="13">
    <source>
        <dbReference type="ARBA" id="ARBA00023212"/>
    </source>
</evidence>
<feature type="compositionally biased region" description="Basic and acidic residues" evidence="20">
    <location>
        <begin position="209"/>
        <end position="246"/>
    </location>
</feature>
<dbReference type="GO" id="GO:0005876">
    <property type="term" value="C:spindle microtubule"/>
    <property type="evidence" value="ECO:0007669"/>
    <property type="project" value="InterPro"/>
</dbReference>
<evidence type="ECO:0000256" key="3">
    <source>
        <dbReference type="ARBA" id="ARBA00004629"/>
    </source>
</evidence>
<dbReference type="Pfam" id="PF08657">
    <property type="entry name" value="DASH_Spc34"/>
    <property type="match status" value="2"/>
</dbReference>
<evidence type="ECO:0000256" key="9">
    <source>
        <dbReference type="ARBA" id="ARBA00022776"/>
    </source>
</evidence>
<dbReference type="InterPro" id="IPR013966">
    <property type="entry name" value="Spc34"/>
</dbReference>
<protein>
    <recommendedName>
        <fullName evidence="17">DASH complex subunit SPC34</fullName>
    </recommendedName>
    <alternativeName>
        <fullName evidence="18">Outer kinetochore protein SPC34</fullName>
    </alternativeName>
</protein>
<accession>A0AAN7ZPV6</accession>
<evidence type="ECO:0000256" key="2">
    <source>
        <dbReference type="ARBA" id="ARBA00004186"/>
    </source>
</evidence>
<evidence type="ECO:0000256" key="7">
    <source>
        <dbReference type="ARBA" id="ARBA00022618"/>
    </source>
</evidence>
<organism evidence="21 22">
    <name type="scientific">Elasticomyces elasticus</name>
    <dbReference type="NCBI Taxonomy" id="574655"/>
    <lineage>
        <taxon>Eukaryota</taxon>
        <taxon>Fungi</taxon>
        <taxon>Dikarya</taxon>
        <taxon>Ascomycota</taxon>
        <taxon>Pezizomycotina</taxon>
        <taxon>Dothideomycetes</taxon>
        <taxon>Dothideomycetidae</taxon>
        <taxon>Mycosphaerellales</taxon>
        <taxon>Teratosphaeriaceae</taxon>
        <taxon>Elasticomyces</taxon>
    </lineage>
</organism>
<keyword evidence="12 19" id="KW-0175">Coiled coil</keyword>
<evidence type="ECO:0000256" key="1">
    <source>
        <dbReference type="ARBA" id="ARBA00004123"/>
    </source>
</evidence>
<feature type="coiled-coil region" evidence="19">
    <location>
        <begin position="149"/>
        <end position="176"/>
    </location>
</feature>
<keyword evidence="15" id="KW-0131">Cell cycle</keyword>